<evidence type="ECO:0000313" key="6">
    <source>
        <dbReference type="EMBL" id="MDP5182511.1"/>
    </source>
</evidence>
<dbReference type="Gene3D" id="3.40.50.300">
    <property type="entry name" value="P-loop containing nucleotide triphosphate hydrolases"/>
    <property type="match status" value="2"/>
</dbReference>
<evidence type="ECO:0000256" key="4">
    <source>
        <dbReference type="ARBA" id="ARBA00022840"/>
    </source>
</evidence>
<dbReference type="GO" id="GO:0005524">
    <property type="term" value="F:ATP binding"/>
    <property type="evidence" value="ECO:0007669"/>
    <property type="project" value="UniProtKB-KW"/>
</dbReference>
<evidence type="ECO:0000256" key="1">
    <source>
        <dbReference type="ARBA" id="ARBA00022448"/>
    </source>
</evidence>
<evidence type="ECO:0000256" key="3">
    <source>
        <dbReference type="ARBA" id="ARBA00022741"/>
    </source>
</evidence>
<dbReference type="InterPro" id="IPR003439">
    <property type="entry name" value="ABC_transporter-like_ATP-bd"/>
</dbReference>
<keyword evidence="4 6" id="KW-0067">ATP-binding</keyword>
<protein>
    <submittedName>
        <fullName evidence="6">Sugar ABC transporter ATP-binding protein</fullName>
    </submittedName>
</protein>
<proteinExistence type="predicted"/>
<keyword evidence="3" id="KW-0547">Nucleotide-binding</keyword>
<evidence type="ECO:0000256" key="2">
    <source>
        <dbReference type="ARBA" id="ARBA00022737"/>
    </source>
</evidence>
<sequence length="513" mass="54285">MPAEASAAHRSAVPPLLSVRGVSKAYPGVQALAGVDLDVRAGEVHALTGENGSGKSTLAKVIGGVIRPDSGTVLVDGAPVHFSGPADALRSGIVTISQELTLAPTLTVAENIHLGRLPRRRGRIDWPTMRAQARRALEELEVHVSETDRVDGLSVELQQEVEIARALSTDSRLIILDEATSSLSEAATERLLRIIAERSARGVAVLMISHRMPELYATASKATVLRDGHLMGDVPLPETPERDLIRLMVGRELTDYFGTRQGEASDVALEVRDLRSDDGLLKPTSLSVRRGEVLGVAGLVGSGKSELGMALGGAIPAQGEVTVSGHRVRLSDPRRTLAGGIGYVPDDRKRSALLPVRSVAENFVVAWLSGLCRFGVLNTSRESKEVRAAIDRYGVVTASPTTRIQNLSGGNQQKVVLGRMFALDCDVYVLSEPTRGVDVGSKSAIYALLREIAGRGAAVVLISSELPELIGMSDRVVVFFEGEIRGEFSGDGMTEADIAHVAVAGDATAGATA</sequence>
<dbReference type="InterPro" id="IPR003593">
    <property type="entry name" value="AAA+_ATPase"/>
</dbReference>
<dbReference type="CDD" id="cd03215">
    <property type="entry name" value="ABC_Carb_Monos_II"/>
    <property type="match status" value="1"/>
</dbReference>
<dbReference type="PANTHER" id="PTHR43790">
    <property type="entry name" value="CARBOHYDRATE TRANSPORT ATP-BINDING PROTEIN MG119-RELATED"/>
    <property type="match status" value="1"/>
</dbReference>
<dbReference type="Proteomes" id="UP001233673">
    <property type="component" value="Unassembled WGS sequence"/>
</dbReference>
<dbReference type="EMBL" id="JASNFN010000005">
    <property type="protein sequence ID" value="MDP5182511.1"/>
    <property type="molecule type" value="Genomic_DNA"/>
</dbReference>
<gene>
    <name evidence="6" type="ORF">QOZ88_07650</name>
</gene>
<dbReference type="PROSITE" id="PS00211">
    <property type="entry name" value="ABC_TRANSPORTER_1"/>
    <property type="match status" value="1"/>
</dbReference>
<reference evidence="7" key="1">
    <citation type="submission" date="2023-05" db="EMBL/GenBank/DDBJ databases">
        <title>Draft genome of Pseudofrankia sp. BMG5.37.</title>
        <authorList>
            <person name="Gtari M."/>
            <person name="Ghodhbane F."/>
            <person name="Sbissi I."/>
        </authorList>
    </citation>
    <scope>NUCLEOTIDE SEQUENCE [LARGE SCALE GENOMIC DNA]</scope>
    <source>
        <strain evidence="7">BMG 814</strain>
    </source>
</reference>
<dbReference type="Pfam" id="PF00005">
    <property type="entry name" value="ABC_tran"/>
    <property type="match status" value="2"/>
</dbReference>
<comment type="caution">
    <text evidence="6">The sequence shown here is derived from an EMBL/GenBank/DDBJ whole genome shotgun (WGS) entry which is preliminary data.</text>
</comment>
<dbReference type="PANTHER" id="PTHR43790:SF9">
    <property type="entry name" value="GALACTOFURANOSE TRANSPORTER ATP-BINDING PROTEIN YTFR"/>
    <property type="match status" value="1"/>
</dbReference>
<evidence type="ECO:0000313" key="7">
    <source>
        <dbReference type="Proteomes" id="UP001233673"/>
    </source>
</evidence>
<keyword evidence="1" id="KW-0813">Transport</keyword>
<keyword evidence="2" id="KW-0677">Repeat</keyword>
<dbReference type="CDD" id="cd03216">
    <property type="entry name" value="ABC_Carb_Monos_I"/>
    <property type="match status" value="1"/>
</dbReference>
<accession>A0ABT9IAB4</accession>
<evidence type="ECO:0000259" key="5">
    <source>
        <dbReference type="PROSITE" id="PS50893"/>
    </source>
</evidence>
<feature type="domain" description="ABC transporter" evidence="5">
    <location>
        <begin position="262"/>
        <end position="506"/>
    </location>
</feature>
<dbReference type="InterPro" id="IPR050107">
    <property type="entry name" value="ABC_carbohydrate_import_ATPase"/>
</dbReference>
<feature type="domain" description="ABC transporter" evidence="5">
    <location>
        <begin position="17"/>
        <end position="252"/>
    </location>
</feature>
<dbReference type="RefSeq" id="WP_305999200.1">
    <property type="nucleotide sequence ID" value="NZ_JASNFN010000005.1"/>
</dbReference>
<dbReference type="InterPro" id="IPR017871">
    <property type="entry name" value="ABC_transporter-like_CS"/>
</dbReference>
<name>A0ABT9IAB4_9ACTN</name>
<dbReference type="SMART" id="SM00382">
    <property type="entry name" value="AAA"/>
    <property type="match status" value="2"/>
</dbReference>
<dbReference type="InterPro" id="IPR027417">
    <property type="entry name" value="P-loop_NTPase"/>
</dbReference>
<dbReference type="SUPFAM" id="SSF52540">
    <property type="entry name" value="P-loop containing nucleoside triphosphate hydrolases"/>
    <property type="match status" value="2"/>
</dbReference>
<dbReference type="PROSITE" id="PS50893">
    <property type="entry name" value="ABC_TRANSPORTER_2"/>
    <property type="match status" value="2"/>
</dbReference>
<keyword evidence="7" id="KW-1185">Reference proteome</keyword>
<organism evidence="6 7">
    <name type="scientific">Blastococcus carthaginiensis</name>
    <dbReference type="NCBI Taxonomy" id="3050034"/>
    <lineage>
        <taxon>Bacteria</taxon>
        <taxon>Bacillati</taxon>
        <taxon>Actinomycetota</taxon>
        <taxon>Actinomycetes</taxon>
        <taxon>Geodermatophilales</taxon>
        <taxon>Geodermatophilaceae</taxon>
        <taxon>Blastococcus</taxon>
    </lineage>
</organism>